<gene>
    <name evidence="3" type="ORF">GQA06_10755</name>
</gene>
<dbReference type="AlphaFoldDB" id="A0A6D0IBS1"/>
<protein>
    <submittedName>
        <fullName evidence="3">Bacteriocin immunity protein</fullName>
    </submittedName>
</protein>
<evidence type="ECO:0000256" key="2">
    <source>
        <dbReference type="ARBA" id="ARBA00023025"/>
    </source>
</evidence>
<dbReference type="SUPFAM" id="SSF47345">
    <property type="entry name" value="Colicin E immunity proteins"/>
    <property type="match status" value="1"/>
</dbReference>
<dbReference type="PRINTS" id="PR01299">
    <property type="entry name" value="PYOCIN"/>
</dbReference>
<dbReference type="CDD" id="cd16363">
    <property type="entry name" value="Col_Im_like"/>
    <property type="match status" value="1"/>
</dbReference>
<evidence type="ECO:0000313" key="3">
    <source>
        <dbReference type="EMBL" id="MWR14270.1"/>
    </source>
</evidence>
<dbReference type="InterPro" id="IPR000290">
    <property type="entry name" value="Colicin_pyocin"/>
</dbReference>
<dbReference type="GO" id="GO:0015643">
    <property type="term" value="F:toxic substance binding"/>
    <property type="evidence" value="ECO:0007669"/>
    <property type="project" value="InterPro"/>
</dbReference>
<name>A0A6D0IBS1_ECOLX</name>
<comment type="caution">
    <text evidence="3">The sequence shown here is derived from an EMBL/GenBank/DDBJ whole genome shotgun (WGS) entry which is preliminary data.</text>
</comment>
<dbReference type="RefSeq" id="WP_089639727.1">
    <property type="nucleotide sequence ID" value="NZ_CAJGVH010000012.1"/>
</dbReference>
<dbReference type="EMBL" id="WTQJ01000181">
    <property type="protein sequence ID" value="MWR14270.1"/>
    <property type="molecule type" value="Genomic_DNA"/>
</dbReference>
<dbReference type="InterPro" id="IPR035900">
    <property type="entry name" value="Colicin_E_sf"/>
</dbReference>
<reference evidence="3 4" key="1">
    <citation type="submission" date="2019-12" db="EMBL/GenBank/DDBJ databases">
        <title>Enteriobacteria Tanzani isolates_8377-8380.</title>
        <authorList>
            <person name="Subbiah M."/>
            <person name="Call D."/>
        </authorList>
    </citation>
    <scope>NUCLEOTIDE SEQUENCE [LARGE SCALE GENOMIC DNA]</scope>
    <source>
        <strain evidence="3 4">8380wG1</strain>
    </source>
</reference>
<proteinExistence type="inferred from homology"/>
<dbReference type="Pfam" id="PF01320">
    <property type="entry name" value="Colicin_Pyocin"/>
    <property type="match status" value="1"/>
</dbReference>
<keyword evidence="2" id="KW-0079">Bacteriocin immunity</keyword>
<sequence length="97" mass="11330">MLIDNEKTISDYTESEFIELLSNFFENKHGLNAEDFRRFIDELQLHVVNITRHPLGNGLIFNTPDEIECSPLGIFEEIKKWRMSQGLPLFKDSEKSV</sequence>
<evidence type="ECO:0000256" key="1">
    <source>
        <dbReference type="ARBA" id="ARBA00009346"/>
    </source>
</evidence>
<evidence type="ECO:0000313" key="4">
    <source>
        <dbReference type="Proteomes" id="UP000430387"/>
    </source>
</evidence>
<dbReference type="Proteomes" id="UP000430387">
    <property type="component" value="Unassembled WGS sequence"/>
</dbReference>
<dbReference type="Gene3D" id="1.10.1200.20">
    <property type="entry name" value="Colicin E immunity protein"/>
    <property type="match status" value="1"/>
</dbReference>
<organism evidence="3 4">
    <name type="scientific">Escherichia coli</name>
    <dbReference type="NCBI Taxonomy" id="562"/>
    <lineage>
        <taxon>Bacteria</taxon>
        <taxon>Pseudomonadati</taxon>
        <taxon>Pseudomonadota</taxon>
        <taxon>Gammaproteobacteria</taxon>
        <taxon>Enterobacterales</taxon>
        <taxon>Enterobacteriaceae</taxon>
        <taxon>Escherichia</taxon>
    </lineage>
</organism>
<accession>A0A6D0IBS1</accession>
<dbReference type="GO" id="GO:0030153">
    <property type="term" value="P:bacteriocin immunity"/>
    <property type="evidence" value="ECO:0007669"/>
    <property type="project" value="UniProtKB-KW"/>
</dbReference>
<comment type="similarity">
    <text evidence="1">Belongs to the colicins ColE2/ColE8/ColE9 and pyocins S1/S2 family.</text>
</comment>